<evidence type="ECO:0000313" key="5">
    <source>
        <dbReference type="EMBL" id="VVC46343.1"/>
    </source>
</evidence>
<dbReference type="InterPro" id="IPR002110">
    <property type="entry name" value="Ankyrin_rpt"/>
</dbReference>
<dbReference type="EMBL" id="CABPRJ010002472">
    <property type="protein sequence ID" value="VVC46343.1"/>
    <property type="molecule type" value="Genomic_DNA"/>
</dbReference>
<dbReference type="SMART" id="SM00248">
    <property type="entry name" value="ANK"/>
    <property type="match status" value="5"/>
</dbReference>
<dbReference type="GO" id="GO:0071356">
    <property type="term" value="P:cellular response to tumor necrosis factor"/>
    <property type="evidence" value="ECO:0007669"/>
    <property type="project" value="TreeGrafter"/>
</dbReference>
<dbReference type="PANTHER" id="PTHR46680">
    <property type="entry name" value="NF-KAPPA-B INHIBITOR ALPHA"/>
    <property type="match status" value="1"/>
</dbReference>
<evidence type="ECO:0000313" key="6">
    <source>
        <dbReference type="Proteomes" id="UP000325440"/>
    </source>
</evidence>
<proteinExistence type="predicted"/>
<dbReference type="PANTHER" id="PTHR46680:SF3">
    <property type="entry name" value="NF-KAPPA-B INHIBITOR CACTUS"/>
    <property type="match status" value="1"/>
</dbReference>
<dbReference type="InterPro" id="IPR051070">
    <property type="entry name" value="NF-kappa-B_inhibitor"/>
</dbReference>
<name>A0A5E4NNF0_9HEMI</name>
<dbReference type="PROSITE" id="PS50088">
    <property type="entry name" value="ANK_REPEAT"/>
    <property type="match status" value="1"/>
</dbReference>
<keyword evidence="1" id="KW-0677">Repeat</keyword>
<feature type="transmembrane region" description="Helical" evidence="4">
    <location>
        <begin position="643"/>
        <end position="663"/>
    </location>
</feature>
<keyword evidence="2 3" id="KW-0040">ANK repeat</keyword>
<feature type="repeat" description="ANK" evidence="3">
    <location>
        <begin position="398"/>
        <end position="430"/>
    </location>
</feature>
<keyword evidence="4" id="KW-0472">Membrane</keyword>
<dbReference type="SUPFAM" id="SSF48403">
    <property type="entry name" value="Ankyrin repeat"/>
    <property type="match status" value="1"/>
</dbReference>
<dbReference type="Gene3D" id="1.25.40.20">
    <property type="entry name" value="Ankyrin repeat-containing domain"/>
    <property type="match status" value="3"/>
</dbReference>
<protein>
    <submittedName>
        <fullName evidence="5">Ankyrin repeat-containing domain,Ankyrin repeat</fullName>
    </submittedName>
</protein>
<dbReference type="GO" id="GO:0005829">
    <property type="term" value="C:cytosol"/>
    <property type="evidence" value="ECO:0007669"/>
    <property type="project" value="TreeGrafter"/>
</dbReference>
<keyword evidence="4" id="KW-0812">Transmembrane</keyword>
<keyword evidence="6" id="KW-1185">Reference proteome</keyword>
<evidence type="ECO:0000256" key="4">
    <source>
        <dbReference type="SAM" id="Phobius"/>
    </source>
</evidence>
<accession>A0A5E4NNF0</accession>
<organism evidence="5 6">
    <name type="scientific">Cinara cedri</name>
    <dbReference type="NCBI Taxonomy" id="506608"/>
    <lineage>
        <taxon>Eukaryota</taxon>
        <taxon>Metazoa</taxon>
        <taxon>Ecdysozoa</taxon>
        <taxon>Arthropoda</taxon>
        <taxon>Hexapoda</taxon>
        <taxon>Insecta</taxon>
        <taxon>Pterygota</taxon>
        <taxon>Neoptera</taxon>
        <taxon>Paraneoptera</taxon>
        <taxon>Hemiptera</taxon>
        <taxon>Sternorrhyncha</taxon>
        <taxon>Aphidomorpha</taxon>
        <taxon>Aphidoidea</taxon>
        <taxon>Aphididae</taxon>
        <taxon>Lachninae</taxon>
        <taxon>Cinara</taxon>
    </lineage>
</organism>
<evidence type="ECO:0000256" key="2">
    <source>
        <dbReference type="ARBA" id="ARBA00023043"/>
    </source>
</evidence>
<dbReference type="AlphaFoldDB" id="A0A5E4NNF0"/>
<feature type="transmembrane region" description="Helical" evidence="4">
    <location>
        <begin position="615"/>
        <end position="637"/>
    </location>
</feature>
<dbReference type="InterPro" id="IPR036770">
    <property type="entry name" value="Ankyrin_rpt-contain_sf"/>
</dbReference>
<gene>
    <name evidence="5" type="ORF">CINCED_3A001599</name>
</gene>
<evidence type="ECO:0000256" key="3">
    <source>
        <dbReference type="PROSITE-ProRule" id="PRU00023"/>
    </source>
</evidence>
<sequence length="701" mass="79034">MFTRNKIRGGRGTDTTPLINDLPEVEKKRDLIRKCLERAIDITTKDEESNNVLHIIASMPKKEKIIWLAKIPKNQLAKAINAENKNGQTPMQIAFHAKINKKSHYHRTISTNDSTLKFIVALLNNGAKVDQLQLSEEYLAALSNSQKNYHINFLKKLASKYKITQVNTNITKCDSGFESGPDDTDSMPSTHEIKTTEPILTENKSKNPYATIQETKEGFDSSLKTIKGKNLANFKKYLEKISVTTTDTEGNNILHLIASMLRKKKITRLNLILKSEISKDQLEKAINAENKNGLTPMQVAINAENKNGLTPMQVALSAKINKESHHHNTIPDSDNTLEFIIKLLKNGADPSQLQLSEALSQSTRNYYYDFLKKLAQSSKDKAIPSKDKIIHTIDHIIYGRYPLHLAVLRQDQNMFSALLLKNYSITKMDAEGNNILHLIASMPNKTKITWLNLIPKNGTFNDQLTEAINATNKNGRTPIQAAIVNKITKDTHRTFTISDNTVNFCIKLLNHPVLNNEAKSEDCRRHFVLPGKYSSDRYIKFLQKLIKDERINADHTKDILGDILKEQIAQHQENKKLNKGIKNTRNNCWTKTKKCGKVILDFINPNKTVDRMTKLAIAALTVVAAFFTFVIIAFAAINGQLPIAAAVPIMLAFVVTPIVIKYFQSNNELEKTDNSAKNEKPNSRMTDILTGTFKNGVRVLN</sequence>
<evidence type="ECO:0000256" key="1">
    <source>
        <dbReference type="ARBA" id="ARBA00022737"/>
    </source>
</evidence>
<reference evidence="5 6" key="1">
    <citation type="submission" date="2019-08" db="EMBL/GenBank/DDBJ databases">
        <authorList>
            <person name="Alioto T."/>
            <person name="Alioto T."/>
            <person name="Gomez Garrido J."/>
        </authorList>
    </citation>
    <scope>NUCLEOTIDE SEQUENCE [LARGE SCALE GENOMIC DNA]</scope>
</reference>
<dbReference type="GO" id="GO:0051059">
    <property type="term" value="F:NF-kappaB binding"/>
    <property type="evidence" value="ECO:0007669"/>
    <property type="project" value="TreeGrafter"/>
</dbReference>
<keyword evidence="4" id="KW-1133">Transmembrane helix</keyword>
<dbReference type="OrthoDB" id="8331457at2759"/>
<dbReference type="Proteomes" id="UP000325440">
    <property type="component" value="Unassembled WGS sequence"/>
</dbReference>